<comment type="caution">
    <text evidence="1">The sequence shown here is derived from an EMBL/GenBank/DDBJ whole genome shotgun (WGS) entry which is preliminary data.</text>
</comment>
<proteinExistence type="predicted"/>
<name>A0A438K5P9_VITVI</name>
<sequence length="428" mass="48716">MHLCPGRDGRAEIVPWSLLVWVRHVSDVYRRVTFTKVFCQATCRFETFWDSFGRFLSPRLSLLSPLSLCILQSQVAAIALPHSSFSSTALAFCTTATPVAIHLFYDSATFPSFGLGGLSFYQQCSSEPYCGIQNVEHFGYFLGRATAAGDRERHLDGVCPSYLTHHFSMSSRGGADFTCETSKEKKNVQPREDIGQTNEEKLIKLLTARNNEQFNVRLRFPLPSLFKRFLYFTKIPPTFLHPNAVMILMGCSILNMLYHLDLSLLEVLFVYTVKMSQKEVFSLFAHILSLQLMTGLPDSTKSVTKGQVVVSGPWASSYEHLAHAFELCRSLGISGKMRRCRLVKWVNKTSFDRLNKLYMISTGEQNHETLLTDQNLLALVRDSELYVVPTLPCFVPRMLILDLHFYAEARATDTKARQDWLEKREKKC</sequence>
<dbReference type="Proteomes" id="UP000288805">
    <property type="component" value="Unassembled WGS sequence"/>
</dbReference>
<dbReference type="AlphaFoldDB" id="A0A438K5P9"/>
<protein>
    <submittedName>
        <fullName evidence="1">Uncharacterized protein</fullName>
    </submittedName>
</protein>
<gene>
    <name evidence="1" type="ORF">CK203_006236</name>
</gene>
<evidence type="ECO:0000313" key="1">
    <source>
        <dbReference type="EMBL" id="RVX16523.1"/>
    </source>
</evidence>
<dbReference type="EMBL" id="QGNW01000015">
    <property type="protein sequence ID" value="RVX16523.1"/>
    <property type="molecule type" value="Genomic_DNA"/>
</dbReference>
<organism evidence="1 2">
    <name type="scientific">Vitis vinifera</name>
    <name type="common">Grape</name>
    <dbReference type="NCBI Taxonomy" id="29760"/>
    <lineage>
        <taxon>Eukaryota</taxon>
        <taxon>Viridiplantae</taxon>
        <taxon>Streptophyta</taxon>
        <taxon>Embryophyta</taxon>
        <taxon>Tracheophyta</taxon>
        <taxon>Spermatophyta</taxon>
        <taxon>Magnoliopsida</taxon>
        <taxon>eudicotyledons</taxon>
        <taxon>Gunneridae</taxon>
        <taxon>Pentapetalae</taxon>
        <taxon>rosids</taxon>
        <taxon>Vitales</taxon>
        <taxon>Vitaceae</taxon>
        <taxon>Viteae</taxon>
        <taxon>Vitis</taxon>
    </lineage>
</organism>
<evidence type="ECO:0000313" key="2">
    <source>
        <dbReference type="Proteomes" id="UP000288805"/>
    </source>
</evidence>
<reference evidence="1 2" key="1">
    <citation type="journal article" date="2018" name="PLoS Genet.">
        <title>Population sequencing reveals clonal diversity and ancestral inbreeding in the grapevine cultivar Chardonnay.</title>
        <authorList>
            <person name="Roach M.J."/>
            <person name="Johnson D.L."/>
            <person name="Bohlmann J."/>
            <person name="van Vuuren H.J."/>
            <person name="Jones S.J."/>
            <person name="Pretorius I.S."/>
            <person name="Schmidt S.A."/>
            <person name="Borneman A.R."/>
        </authorList>
    </citation>
    <scope>NUCLEOTIDE SEQUENCE [LARGE SCALE GENOMIC DNA]</scope>
    <source>
        <strain evidence="2">cv. Chardonnay</strain>
        <tissue evidence="1">Leaf</tissue>
    </source>
</reference>
<accession>A0A438K5P9</accession>